<evidence type="ECO:0000313" key="3">
    <source>
        <dbReference type="Proteomes" id="UP001183619"/>
    </source>
</evidence>
<keyword evidence="1" id="KW-0472">Membrane</keyword>
<name>A0ABU2B9J5_9CORY</name>
<keyword evidence="1" id="KW-0812">Transmembrane</keyword>
<accession>A0ABU2B9J5</accession>
<evidence type="ECO:0000313" key="2">
    <source>
        <dbReference type="EMBL" id="MDR7354659.1"/>
    </source>
</evidence>
<keyword evidence="3" id="KW-1185">Reference proteome</keyword>
<protein>
    <submittedName>
        <fullName evidence="2">Uncharacterized protein</fullName>
    </submittedName>
</protein>
<evidence type="ECO:0000256" key="1">
    <source>
        <dbReference type="SAM" id="Phobius"/>
    </source>
</evidence>
<gene>
    <name evidence="2" type="ORF">J2S37_001197</name>
</gene>
<sequence length="48" mass="5571">MLSLHSFVFVFTGYGFEFFKMTLSVLISAEVKTEKENVFLIRHDAARL</sequence>
<reference evidence="2 3" key="1">
    <citation type="submission" date="2023-07" db="EMBL/GenBank/DDBJ databases">
        <title>Sequencing the genomes of 1000 actinobacteria strains.</title>
        <authorList>
            <person name="Klenk H.-P."/>
        </authorList>
    </citation>
    <scope>NUCLEOTIDE SEQUENCE [LARGE SCALE GENOMIC DNA]</scope>
    <source>
        <strain evidence="2 3">DSM 44508</strain>
    </source>
</reference>
<organism evidence="2 3">
    <name type="scientific">Corynebacterium felinum</name>
    <dbReference type="NCBI Taxonomy" id="131318"/>
    <lineage>
        <taxon>Bacteria</taxon>
        <taxon>Bacillati</taxon>
        <taxon>Actinomycetota</taxon>
        <taxon>Actinomycetes</taxon>
        <taxon>Mycobacteriales</taxon>
        <taxon>Corynebacteriaceae</taxon>
        <taxon>Corynebacterium</taxon>
    </lineage>
</organism>
<proteinExistence type="predicted"/>
<comment type="caution">
    <text evidence="2">The sequence shown here is derived from an EMBL/GenBank/DDBJ whole genome shotgun (WGS) entry which is preliminary data.</text>
</comment>
<keyword evidence="1" id="KW-1133">Transmembrane helix</keyword>
<dbReference type="Proteomes" id="UP001183619">
    <property type="component" value="Unassembled WGS sequence"/>
</dbReference>
<feature type="transmembrane region" description="Helical" evidence="1">
    <location>
        <begin position="6"/>
        <end position="27"/>
    </location>
</feature>
<dbReference type="EMBL" id="JAVDYF010000001">
    <property type="protein sequence ID" value="MDR7354659.1"/>
    <property type="molecule type" value="Genomic_DNA"/>
</dbReference>